<dbReference type="EMBL" id="ML213512">
    <property type="protein sequence ID" value="TFK50865.1"/>
    <property type="molecule type" value="Genomic_DNA"/>
</dbReference>
<dbReference type="InterPro" id="IPR036069">
    <property type="entry name" value="DUF34/NIF3_sf"/>
</dbReference>
<dbReference type="Proteomes" id="UP000305948">
    <property type="component" value="Unassembled WGS sequence"/>
</dbReference>
<proteinExistence type="predicted"/>
<dbReference type="InterPro" id="IPR015867">
    <property type="entry name" value="N-reg_PII/ATP_PRibTrfase_C"/>
</dbReference>
<dbReference type="SUPFAM" id="SSF102705">
    <property type="entry name" value="NIF3 (NGG1p interacting factor 3)-like"/>
    <property type="match status" value="1"/>
</dbReference>
<dbReference type="OrthoDB" id="15981at2759"/>
<dbReference type="STRING" id="5364.A0A5C3N1F7"/>
<name>A0A5C3N1F7_9AGAM</name>
<protein>
    <recommendedName>
        <fullName evidence="1">ATP phosphoribosyltransferase</fullName>
    </recommendedName>
</protein>
<evidence type="ECO:0000313" key="3">
    <source>
        <dbReference type="Proteomes" id="UP000305948"/>
    </source>
</evidence>
<dbReference type="AlphaFoldDB" id="A0A5C3N1F7"/>
<dbReference type="PANTHER" id="PTHR41774:SF1">
    <property type="entry name" value="NGG1P INTERACTING FACTOR NIF3"/>
    <property type="match status" value="1"/>
</dbReference>
<keyword evidence="3" id="KW-1185">Reference proteome</keyword>
<dbReference type="PANTHER" id="PTHR41774">
    <property type="match status" value="1"/>
</dbReference>
<gene>
    <name evidence="2" type="ORF">OE88DRAFT_1712778</name>
</gene>
<evidence type="ECO:0000256" key="1">
    <source>
        <dbReference type="ARBA" id="ARBA00020998"/>
    </source>
</evidence>
<sequence length="114" mass="12945">MALVRFKLVFFTPNASTRTVLDKLFARNPQTIGKIGNYEQCAFITRGTGQFKPTAEANPTIGKPGELEFVEEDRIELVVNDQGKNMEIKEAISALKEAHPYEEVAYDVYRLEEF</sequence>
<organism evidence="2 3">
    <name type="scientific">Heliocybe sulcata</name>
    <dbReference type="NCBI Taxonomy" id="5364"/>
    <lineage>
        <taxon>Eukaryota</taxon>
        <taxon>Fungi</taxon>
        <taxon>Dikarya</taxon>
        <taxon>Basidiomycota</taxon>
        <taxon>Agaricomycotina</taxon>
        <taxon>Agaricomycetes</taxon>
        <taxon>Gloeophyllales</taxon>
        <taxon>Gloeophyllaceae</taxon>
        <taxon>Heliocybe</taxon>
    </lineage>
</organism>
<reference evidence="2 3" key="1">
    <citation type="journal article" date="2019" name="Nat. Ecol. Evol.">
        <title>Megaphylogeny resolves global patterns of mushroom evolution.</title>
        <authorList>
            <person name="Varga T."/>
            <person name="Krizsan K."/>
            <person name="Foldi C."/>
            <person name="Dima B."/>
            <person name="Sanchez-Garcia M."/>
            <person name="Sanchez-Ramirez S."/>
            <person name="Szollosi G.J."/>
            <person name="Szarkandi J.G."/>
            <person name="Papp V."/>
            <person name="Albert L."/>
            <person name="Andreopoulos W."/>
            <person name="Angelini C."/>
            <person name="Antonin V."/>
            <person name="Barry K.W."/>
            <person name="Bougher N.L."/>
            <person name="Buchanan P."/>
            <person name="Buyck B."/>
            <person name="Bense V."/>
            <person name="Catcheside P."/>
            <person name="Chovatia M."/>
            <person name="Cooper J."/>
            <person name="Damon W."/>
            <person name="Desjardin D."/>
            <person name="Finy P."/>
            <person name="Geml J."/>
            <person name="Haridas S."/>
            <person name="Hughes K."/>
            <person name="Justo A."/>
            <person name="Karasinski D."/>
            <person name="Kautmanova I."/>
            <person name="Kiss B."/>
            <person name="Kocsube S."/>
            <person name="Kotiranta H."/>
            <person name="LaButti K.M."/>
            <person name="Lechner B.E."/>
            <person name="Liimatainen K."/>
            <person name="Lipzen A."/>
            <person name="Lukacs Z."/>
            <person name="Mihaltcheva S."/>
            <person name="Morgado L.N."/>
            <person name="Niskanen T."/>
            <person name="Noordeloos M.E."/>
            <person name="Ohm R.A."/>
            <person name="Ortiz-Santana B."/>
            <person name="Ovrebo C."/>
            <person name="Racz N."/>
            <person name="Riley R."/>
            <person name="Savchenko A."/>
            <person name="Shiryaev A."/>
            <person name="Soop K."/>
            <person name="Spirin V."/>
            <person name="Szebenyi C."/>
            <person name="Tomsovsky M."/>
            <person name="Tulloss R.E."/>
            <person name="Uehling J."/>
            <person name="Grigoriev I.V."/>
            <person name="Vagvolgyi C."/>
            <person name="Papp T."/>
            <person name="Martin F.M."/>
            <person name="Miettinen O."/>
            <person name="Hibbett D.S."/>
            <person name="Nagy L.G."/>
        </authorList>
    </citation>
    <scope>NUCLEOTIDE SEQUENCE [LARGE SCALE GENOMIC DNA]</scope>
    <source>
        <strain evidence="2 3">OMC1185</strain>
    </source>
</reference>
<dbReference type="Gene3D" id="3.30.70.120">
    <property type="match status" value="1"/>
</dbReference>
<accession>A0A5C3N1F7</accession>
<evidence type="ECO:0000313" key="2">
    <source>
        <dbReference type="EMBL" id="TFK50865.1"/>
    </source>
</evidence>